<dbReference type="Pfam" id="PF01381">
    <property type="entry name" value="HTH_3"/>
    <property type="match status" value="1"/>
</dbReference>
<dbReference type="EMBL" id="LNNH01000012">
    <property type="protein sequence ID" value="KWW20882.1"/>
    <property type="molecule type" value="Genomic_DNA"/>
</dbReference>
<dbReference type="PROSITE" id="PS50943">
    <property type="entry name" value="HTH_CROC1"/>
    <property type="match status" value="1"/>
</dbReference>
<dbReference type="PANTHER" id="PTHR37038:SF14">
    <property type="entry name" value="TRANSCRIPTIONAL ACTIVATOR"/>
    <property type="match status" value="1"/>
</dbReference>
<reference evidence="2 3" key="1">
    <citation type="submission" date="2015-11" db="EMBL/GenBank/DDBJ databases">
        <title>Genome Sequence of Bacillus simplex strain VanAntwerpen2.</title>
        <authorList>
            <person name="Couger M.B."/>
        </authorList>
    </citation>
    <scope>NUCLEOTIDE SEQUENCE [LARGE SCALE GENOMIC DNA]</scope>
    <source>
        <strain evidence="2 3">VanAntwerpen02</strain>
    </source>
</reference>
<evidence type="ECO:0000313" key="2">
    <source>
        <dbReference type="EMBL" id="KWW20882.1"/>
    </source>
</evidence>
<sequence length="297" mass="34928">MDFFAVGQKIKELRKQIGLSQEELASGICTQAQISKIEKGDVYPYASTLYLISQRLGVDVNYFFDIGMTPRLDYVEEVIYQLKIARRTRNYEEMQQIVKAEENNPLFLQNKKNHQLILWHKGIYEYEKNKDLEKAIEFISKAIAITHTTDKIYSERELEILSSLGVMYVAEERYENAYALLKKALDHLKAIPFMTDKTLKTRLSYNFCRVLTRLGRFEESIACCQDSIKWCLEHDQLYALADLHYHLGYNYELVGNFKEGKDYLEKSAFLFSLQKNHAFVTFINKKLESWKNEMKIN</sequence>
<evidence type="ECO:0000259" key="1">
    <source>
        <dbReference type="PROSITE" id="PS50943"/>
    </source>
</evidence>
<dbReference type="SMART" id="SM00530">
    <property type="entry name" value="HTH_XRE"/>
    <property type="match status" value="1"/>
</dbReference>
<evidence type="ECO:0000313" key="3">
    <source>
        <dbReference type="Proteomes" id="UP000064189"/>
    </source>
</evidence>
<dbReference type="InterPro" id="IPR053163">
    <property type="entry name" value="HTH-type_regulator_Rgg"/>
</dbReference>
<dbReference type="SUPFAM" id="SSF48452">
    <property type="entry name" value="TPR-like"/>
    <property type="match status" value="1"/>
</dbReference>
<gene>
    <name evidence="2" type="ORF">AS888_14705</name>
</gene>
<dbReference type="InterPro" id="IPR001387">
    <property type="entry name" value="Cro/C1-type_HTH"/>
</dbReference>
<dbReference type="SUPFAM" id="SSF47413">
    <property type="entry name" value="lambda repressor-like DNA-binding domains"/>
    <property type="match status" value="1"/>
</dbReference>
<feature type="domain" description="HTH cro/C1-type" evidence="1">
    <location>
        <begin position="10"/>
        <end position="63"/>
    </location>
</feature>
<keyword evidence="3" id="KW-1185">Reference proteome</keyword>
<organism evidence="2 3">
    <name type="scientific">Peribacillus simplex</name>
    <dbReference type="NCBI Taxonomy" id="1478"/>
    <lineage>
        <taxon>Bacteria</taxon>
        <taxon>Bacillati</taxon>
        <taxon>Bacillota</taxon>
        <taxon>Bacilli</taxon>
        <taxon>Bacillales</taxon>
        <taxon>Bacillaceae</taxon>
        <taxon>Peribacillus</taxon>
    </lineage>
</organism>
<dbReference type="Proteomes" id="UP000064189">
    <property type="component" value="Unassembled WGS sequence"/>
</dbReference>
<dbReference type="RefSeq" id="WP_061141240.1">
    <property type="nucleotide sequence ID" value="NZ_LNNH01000012.1"/>
</dbReference>
<comment type="caution">
    <text evidence="2">The sequence shown here is derived from an EMBL/GenBank/DDBJ whole genome shotgun (WGS) entry which is preliminary data.</text>
</comment>
<accession>A0A125QS83</accession>
<dbReference type="Gene3D" id="1.25.40.10">
    <property type="entry name" value="Tetratricopeptide repeat domain"/>
    <property type="match status" value="1"/>
</dbReference>
<dbReference type="PANTHER" id="PTHR37038">
    <property type="entry name" value="TRANSCRIPTIONAL REGULATOR-RELATED"/>
    <property type="match status" value="1"/>
</dbReference>
<protein>
    <submittedName>
        <fullName evidence="2">XRE family transcriptional regulator</fullName>
    </submittedName>
</protein>
<dbReference type="AlphaFoldDB" id="A0A125QS83"/>
<dbReference type="InterPro" id="IPR010982">
    <property type="entry name" value="Lambda_DNA-bd_dom_sf"/>
</dbReference>
<dbReference type="GO" id="GO:0003677">
    <property type="term" value="F:DNA binding"/>
    <property type="evidence" value="ECO:0007669"/>
    <property type="project" value="InterPro"/>
</dbReference>
<dbReference type="InterPro" id="IPR041315">
    <property type="entry name" value="PlcR_TPR"/>
</dbReference>
<dbReference type="CDD" id="cd00093">
    <property type="entry name" value="HTH_XRE"/>
    <property type="match status" value="1"/>
</dbReference>
<dbReference type="SMART" id="SM00028">
    <property type="entry name" value="TPR"/>
    <property type="match status" value="3"/>
</dbReference>
<dbReference type="InterPro" id="IPR019734">
    <property type="entry name" value="TPR_rpt"/>
</dbReference>
<name>A0A125QS83_9BACI</name>
<proteinExistence type="predicted"/>
<dbReference type="InterPro" id="IPR011990">
    <property type="entry name" value="TPR-like_helical_dom_sf"/>
</dbReference>
<dbReference type="Pfam" id="PF18768">
    <property type="entry name" value="RNPP_C"/>
    <property type="match status" value="1"/>
</dbReference>